<proteinExistence type="predicted"/>
<comment type="caution">
    <text evidence="2">The sequence shown here is derived from an EMBL/GenBank/DDBJ whole genome shotgun (WGS) entry which is preliminary data.</text>
</comment>
<feature type="region of interest" description="Disordered" evidence="1">
    <location>
        <begin position="1"/>
        <end position="23"/>
    </location>
</feature>
<organism evidence="2 3">
    <name type="scientific">Linum tenue</name>
    <dbReference type="NCBI Taxonomy" id="586396"/>
    <lineage>
        <taxon>Eukaryota</taxon>
        <taxon>Viridiplantae</taxon>
        <taxon>Streptophyta</taxon>
        <taxon>Embryophyta</taxon>
        <taxon>Tracheophyta</taxon>
        <taxon>Spermatophyta</taxon>
        <taxon>Magnoliopsida</taxon>
        <taxon>eudicotyledons</taxon>
        <taxon>Gunneridae</taxon>
        <taxon>Pentapetalae</taxon>
        <taxon>rosids</taxon>
        <taxon>fabids</taxon>
        <taxon>Malpighiales</taxon>
        <taxon>Linaceae</taxon>
        <taxon>Linum</taxon>
    </lineage>
</organism>
<feature type="non-terminal residue" evidence="2">
    <location>
        <position position="103"/>
    </location>
</feature>
<sequence length="103" mass="12022">MRDETRGRKRPVTRNGYGSMENIGEKDSFDLQKESVVDPAQAFVDPPTQDSFDELLALIILGTWRTRKRRKTFFCRTRNISFAIRKIVTIFMHAMLTRKSLVL</sequence>
<name>A0AAV0HJL6_9ROSI</name>
<gene>
    <name evidence="2" type="ORF">LITE_LOCUS4669</name>
</gene>
<protein>
    <submittedName>
        <fullName evidence="2">Uncharacterized protein</fullName>
    </submittedName>
</protein>
<evidence type="ECO:0000256" key="1">
    <source>
        <dbReference type="SAM" id="MobiDB-lite"/>
    </source>
</evidence>
<evidence type="ECO:0000313" key="2">
    <source>
        <dbReference type="EMBL" id="CAI0385129.1"/>
    </source>
</evidence>
<evidence type="ECO:0000313" key="3">
    <source>
        <dbReference type="Proteomes" id="UP001154282"/>
    </source>
</evidence>
<accession>A0AAV0HJL6</accession>
<dbReference type="EMBL" id="CAMGYJ010000002">
    <property type="protein sequence ID" value="CAI0385129.1"/>
    <property type="molecule type" value="Genomic_DNA"/>
</dbReference>
<keyword evidence="3" id="KW-1185">Reference proteome</keyword>
<reference evidence="2" key="1">
    <citation type="submission" date="2022-08" db="EMBL/GenBank/DDBJ databases">
        <authorList>
            <person name="Gutierrez-Valencia J."/>
        </authorList>
    </citation>
    <scope>NUCLEOTIDE SEQUENCE</scope>
</reference>
<dbReference type="AlphaFoldDB" id="A0AAV0HJL6"/>
<dbReference type="Proteomes" id="UP001154282">
    <property type="component" value="Unassembled WGS sequence"/>
</dbReference>